<reference evidence="1 2" key="1">
    <citation type="submission" date="2020-08" db="EMBL/GenBank/DDBJ databases">
        <title>Genomic Encyclopedia of Type Strains, Phase III (KMG-III): the genomes of soil and plant-associated and newly described type strains.</title>
        <authorList>
            <person name="Whitman W."/>
        </authorList>
    </citation>
    <scope>NUCLEOTIDE SEQUENCE [LARGE SCALE GENOMIC DNA]</scope>
    <source>
        <strain evidence="1 2">CECT 3266</strain>
    </source>
</reference>
<dbReference type="Proteomes" id="UP000556084">
    <property type="component" value="Unassembled WGS sequence"/>
</dbReference>
<gene>
    <name evidence="1" type="ORF">FHS39_002578</name>
</gene>
<evidence type="ECO:0000313" key="2">
    <source>
        <dbReference type="Proteomes" id="UP000556084"/>
    </source>
</evidence>
<name>A0A7W7LNY4_9ACTN</name>
<sequence>MVAHPNPDGFDVYAAQIERQDQLGDIWEAARAAGVKPGTIRVWVTRKKIEPILRGEAGDQFHLPTVIEASKSPAGRPKKTAA</sequence>
<dbReference type="AlphaFoldDB" id="A0A7W7LNY4"/>
<protein>
    <submittedName>
        <fullName evidence="1">Uncharacterized protein</fullName>
    </submittedName>
</protein>
<accession>A0A7W7LNY4</accession>
<dbReference type="EMBL" id="JACHJH010000003">
    <property type="protein sequence ID" value="MBB4893547.1"/>
    <property type="molecule type" value="Genomic_DNA"/>
</dbReference>
<comment type="caution">
    <text evidence="1">The sequence shown here is derived from an EMBL/GenBank/DDBJ whole genome shotgun (WGS) entry which is preliminary data.</text>
</comment>
<proteinExistence type="predicted"/>
<evidence type="ECO:0000313" key="1">
    <source>
        <dbReference type="EMBL" id="MBB4893547.1"/>
    </source>
</evidence>
<dbReference type="RefSeq" id="WP_184349410.1">
    <property type="nucleotide sequence ID" value="NZ_JACHJH010000003.1"/>
</dbReference>
<keyword evidence="2" id="KW-1185">Reference proteome</keyword>
<organism evidence="1 2">
    <name type="scientific">Streptomyces olivoverticillatus</name>
    <dbReference type="NCBI Taxonomy" id="66427"/>
    <lineage>
        <taxon>Bacteria</taxon>
        <taxon>Bacillati</taxon>
        <taxon>Actinomycetota</taxon>
        <taxon>Actinomycetes</taxon>
        <taxon>Kitasatosporales</taxon>
        <taxon>Streptomycetaceae</taxon>
        <taxon>Streptomyces</taxon>
    </lineage>
</organism>